<organism evidence="1 2">
    <name type="scientific">Ehrlichia canis (strain Jake)</name>
    <dbReference type="NCBI Taxonomy" id="269484"/>
    <lineage>
        <taxon>Bacteria</taxon>
        <taxon>Pseudomonadati</taxon>
        <taxon>Pseudomonadota</taxon>
        <taxon>Alphaproteobacteria</taxon>
        <taxon>Rickettsiales</taxon>
        <taxon>Anaplasmataceae</taxon>
        <taxon>Ehrlichia</taxon>
    </lineage>
</organism>
<evidence type="ECO:0000313" key="1">
    <source>
        <dbReference type="EMBL" id="AAZ68661.1"/>
    </source>
</evidence>
<dbReference type="Proteomes" id="UP000000435">
    <property type="component" value="Chromosome"/>
</dbReference>
<dbReference type="EMBL" id="CP000107">
    <property type="protein sequence ID" value="AAZ68661.1"/>
    <property type="molecule type" value="Genomic_DNA"/>
</dbReference>
<evidence type="ECO:0000313" key="2">
    <source>
        <dbReference type="Proteomes" id="UP000000435"/>
    </source>
</evidence>
<reference evidence="2" key="1">
    <citation type="journal article" date="2006" name="J. Bacteriol.">
        <title>The genome of the obligately intracellular bacterium Ehrlichia canis reveals themes of complex membrane structure and immune evasion strategies.</title>
        <authorList>
            <person name="Mavromatis K."/>
            <person name="Doyle C.K."/>
            <person name="Lykidis A."/>
            <person name="Ivanova N."/>
            <person name="Francino M.P."/>
            <person name="Chain P."/>
            <person name="Shin M."/>
            <person name="Malfatti S."/>
            <person name="Larimer F."/>
            <person name="Copeland A."/>
            <person name="Detter J.C."/>
            <person name="Land M."/>
            <person name="Richardson P.M."/>
            <person name="Yu X.J."/>
            <person name="Walker D.H."/>
            <person name="McBride J.W."/>
            <person name="Kyrpides N.C."/>
        </authorList>
    </citation>
    <scope>NUCLEOTIDE SEQUENCE [LARGE SCALE GENOMIC DNA]</scope>
    <source>
        <strain evidence="2">Jake</strain>
    </source>
</reference>
<name>A0ACA6AW96_EHRCJ</name>
<gene>
    <name evidence="1" type="ordered locus">Ecaj_0627</name>
</gene>
<protein>
    <submittedName>
        <fullName evidence="1">Ankyrin</fullName>
    </submittedName>
</protein>
<keyword evidence="2" id="KW-1185">Reference proteome</keyword>
<sequence>MKDTSQEQKGDVKKSNISYKWPFTREVIEQVEKEKYDQMNEHLPKIYSVTDYYVQIFYCIIQNDISGLRSLVNKLQELDVSLTTILNKVRTLDVGDNLLTYAVKQKKIDVVRFLLSIGATPNFANYDGQTPLSIAIRNRSIDIAHAILAVK</sequence>
<proteinExistence type="predicted"/>
<accession>A0ACA6AW96</accession>